<dbReference type="GO" id="GO:0008289">
    <property type="term" value="F:lipid binding"/>
    <property type="evidence" value="ECO:0007669"/>
    <property type="project" value="TreeGrafter"/>
</dbReference>
<dbReference type="InParanoid" id="K1WC66"/>
<feature type="compositionally biased region" description="Basic and acidic residues" evidence="2">
    <location>
        <begin position="317"/>
        <end position="336"/>
    </location>
</feature>
<evidence type="ECO:0000256" key="2">
    <source>
        <dbReference type="SAM" id="MobiDB-lite"/>
    </source>
</evidence>
<dbReference type="GO" id="GO:0097320">
    <property type="term" value="P:plasma membrane tubulation"/>
    <property type="evidence" value="ECO:0007669"/>
    <property type="project" value="TreeGrafter"/>
</dbReference>
<dbReference type="Gene3D" id="1.20.1270.60">
    <property type="entry name" value="Arfaptin homology (AH) domain/BAR domain"/>
    <property type="match status" value="1"/>
</dbReference>
<comment type="caution">
    <text evidence="4">The sequence shown here is derived from an EMBL/GenBank/DDBJ whole genome shotgun (WGS) entry which is preliminary data.</text>
</comment>
<dbReference type="InterPro" id="IPR046982">
    <property type="entry name" value="BIN3/RVS161-like"/>
</dbReference>
<evidence type="ECO:0000313" key="5">
    <source>
        <dbReference type="Proteomes" id="UP000006757"/>
    </source>
</evidence>
<dbReference type="PANTHER" id="PTHR47174:SF1">
    <property type="entry name" value="REDUCED VIABILITY UPON STARVATION PROTEIN 167"/>
    <property type="match status" value="1"/>
</dbReference>
<dbReference type="Gene3D" id="2.30.30.40">
    <property type="entry name" value="SH3 Domains"/>
    <property type="match status" value="1"/>
</dbReference>
<gene>
    <name evidence="4" type="ORF">A1Q2_06413</name>
</gene>
<dbReference type="GO" id="GO:0043332">
    <property type="term" value="C:mating projection tip"/>
    <property type="evidence" value="ECO:0007669"/>
    <property type="project" value="TreeGrafter"/>
</dbReference>
<feature type="domain" description="BAR" evidence="3">
    <location>
        <begin position="25"/>
        <end position="254"/>
    </location>
</feature>
<dbReference type="GO" id="GO:0006897">
    <property type="term" value="P:endocytosis"/>
    <property type="evidence" value="ECO:0007669"/>
    <property type="project" value="InterPro"/>
</dbReference>
<dbReference type="InterPro" id="IPR036028">
    <property type="entry name" value="SH3-like_dom_sf"/>
</dbReference>
<protein>
    <submittedName>
        <fullName evidence="4">Hob1p</fullName>
    </submittedName>
</protein>
<dbReference type="STRING" id="1220162.K1WC66"/>
<dbReference type="PROSITE" id="PS51021">
    <property type="entry name" value="BAR"/>
    <property type="match status" value="1"/>
</dbReference>
<dbReference type="GO" id="GO:0030479">
    <property type="term" value="C:actin cortical patch"/>
    <property type="evidence" value="ECO:0007669"/>
    <property type="project" value="TreeGrafter"/>
</dbReference>
<keyword evidence="5" id="KW-1185">Reference proteome</keyword>
<name>K1WC66_TRIAC</name>
<organism evidence="4 5">
    <name type="scientific">Trichosporon asahii var. asahii (strain CBS 8904)</name>
    <name type="common">Yeast</name>
    <dbReference type="NCBI Taxonomy" id="1220162"/>
    <lineage>
        <taxon>Eukaryota</taxon>
        <taxon>Fungi</taxon>
        <taxon>Dikarya</taxon>
        <taxon>Basidiomycota</taxon>
        <taxon>Agaricomycotina</taxon>
        <taxon>Tremellomycetes</taxon>
        <taxon>Trichosporonales</taxon>
        <taxon>Trichosporonaceae</taxon>
        <taxon>Trichosporon</taxon>
    </lineage>
</organism>
<dbReference type="SUPFAM" id="SSF103657">
    <property type="entry name" value="BAR/IMD domain-like"/>
    <property type="match status" value="1"/>
</dbReference>
<dbReference type="eggNOG" id="KOG3771">
    <property type="taxonomic scope" value="Eukaryota"/>
</dbReference>
<dbReference type="AlphaFoldDB" id="K1WC66"/>
<evidence type="ECO:0000256" key="1">
    <source>
        <dbReference type="ARBA" id="ARBA00022443"/>
    </source>
</evidence>
<dbReference type="InterPro" id="IPR004148">
    <property type="entry name" value="BAR_dom"/>
</dbReference>
<accession>K1WC66</accession>
<evidence type="ECO:0000313" key="4">
    <source>
        <dbReference type="EMBL" id="EKC99213.1"/>
    </source>
</evidence>
<evidence type="ECO:0000259" key="3">
    <source>
        <dbReference type="PROSITE" id="PS51021"/>
    </source>
</evidence>
<dbReference type="InterPro" id="IPR001452">
    <property type="entry name" value="SH3_domain"/>
</dbReference>
<proteinExistence type="predicted"/>
<dbReference type="SMART" id="SM00721">
    <property type="entry name" value="BAR"/>
    <property type="match status" value="1"/>
</dbReference>
<dbReference type="CDD" id="cd07599">
    <property type="entry name" value="BAR_Rvs167p"/>
    <property type="match status" value="1"/>
</dbReference>
<dbReference type="Proteomes" id="UP000006757">
    <property type="component" value="Unassembled WGS sequence"/>
</dbReference>
<dbReference type="GO" id="GO:0031097">
    <property type="term" value="C:medial cortex"/>
    <property type="evidence" value="ECO:0007669"/>
    <property type="project" value="TreeGrafter"/>
</dbReference>
<keyword evidence="1" id="KW-0728">SH3 domain</keyword>
<dbReference type="FunCoup" id="K1WC66">
    <property type="interactions" value="73"/>
</dbReference>
<dbReference type="HOGENOM" id="CLU_025518_1_0_1"/>
<dbReference type="SMART" id="SM00326">
    <property type="entry name" value="SH3"/>
    <property type="match status" value="1"/>
</dbReference>
<sequence>MARALGTVVIVDLTSRLPSSQSSQHDERLHQGSAAEKCHADSRERKFAAVESACQKMHKDAVVFRDGVNTLLNSGSSFGASLSTLFQPLGAEYNLATKFPNSELTVKNIAVYQRLMEELQETLAPELDLIDSRIVEPSKELVEICKKIRKTCTKRDHKLVDYDRHNNSLNKLRGKKEKSLSDEKNLFKQFEVASGEYEHYNNLLKEELPQFLELASRFIDPLFHSFYYMQLNVYYIMLEKLQSFADGKYDLERRDIEDIYLEQRGDAAEQLDELHITQRTASTGESFPRVKMADPSAKILQQARANGGVSRTASHSSKVDLDRKSSYSKGGLDRKVSSGSYAGRSPEPAAPPPYSPSSGASVVGKKAPPPPPLKPKPGAAPKQYCTAIFDYEAQIIERTDSAEDWWTGRLNGRQGIFPGNYTQAD</sequence>
<dbReference type="PANTHER" id="PTHR47174">
    <property type="entry name" value="BRIDGING INTEGRATOR 3"/>
    <property type="match status" value="1"/>
</dbReference>
<dbReference type="GO" id="GO:0051666">
    <property type="term" value="P:actin cortical patch localization"/>
    <property type="evidence" value="ECO:0007669"/>
    <property type="project" value="InterPro"/>
</dbReference>
<dbReference type="InterPro" id="IPR027267">
    <property type="entry name" value="AH/BAR_dom_sf"/>
</dbReference>
<dbReference type="EMBL" id="AMBO01000373">
    <property type="protein sequence ID" value="EKC99213.1"/>
    <property type="molecule type" value="Genomic_DNA"/>
</dbReference>
<dbReference type="OMA" id="CKIYGMI"/>
<dbReference type="SUPFAM" id="SSF50044">
    <property type="entry name" value="SH3-domain"/>
    <property type="match status" value="1"/>
</dbReference>
<reference evidence="4 5" key="1">
    <citation type="journal article" date="2012" name="Eukaryot. Cell">
        <title>Genome sequence of the Trichosporon asahii environmental strain CBS 8904.</title>
        <authorList>
            <person name="Yang R.Y."/>
            <person name="Li H.T."/>
            <person name="Zhu H."/>
            <person name="Zhou G.P."/>
            <person name="Wang M."/>
            <person name="Wang L."/>
        </authorList>
    </citation>
    <scope>NUCLEOTIDE SEQUENCE [LARGE SCALE GENOMIC DNA]</scope>
    <source>
        <strain evidence="4 5">CBS 8904</strain>
    </source>
</reference>
<dbReference type="OrthoDB" id="2159336at2759"/>
<dbReference type="Pfam" id="PF03114">
    <property type="entry name" value="BAR"/>
    <property type="match status" value="1"/>
</dbReference>
<feature type="region of interest" description="Disordered" evidence="2">
    <location>
        <begin position="303"/>
        <end position="381"/>
    </location>
</feature>
<dbReference type="GO" id="GO:1990528">
    <property type="term" value="C:Rvs161p-Rvs167p complex"/>
    <property type="evidence" value="ECO:0007669"/>
    <property type="project" value="TreeGrafter"/>
</dbReference>
<feature type="compositionally biased region" description="Low complexity" evidence="2">
    <location>
        <begin position="356"/>
        <end position="366"/>
    </location>
</feature>